<dbReference type="Proteomes" id="UP001300261">
    <property type="component" value="Unassembled WGS sequence"/>
</dbReference>
<evidence type="ECO:0000313" key="4">
    <source>
        <dbReference type="Proteomes" id="UP001300261"/>
    </source>
</evidence>
<sequence length="222" mass="25554">MPDKSQVSTNPINRRNMLTGSAAALSTLAVTNLPASAADNPDAKLKELFKLYEHAVERMNTADREMTELFKIVDKELPYEPPMPKDIDDTMPPDVQEAFNAMTFGQFARKDLPEIYNKWHDDLEERQRQAKEEYQAYEETHARLKEKYNIGEFEDRADRCFGEYSELRYQIFETPAQTLEGVKIKMRVIELEPALSGQSSYDDNPGTLAVIEDLRRLLRVTA</sequence>
<dbReference type="EMBL" id="JAPEVI010000003">
    <property type="protein sequence ID" value="MCX2721962.1"/>
    <property type="molecule type" value="Genomic_DNA"/>
</dbReference>
<name>A0ABT3QYC8_9HYPH</name>
<dbReference type="RefSeq" id="WP_265961667.1">
    <property type="nucleotide sequence ID" value="NZ_JAPEVI010000003.1"/>
</dbReference>
<dbReference type="InterPro" id="IPR006311">
    <property type="entry name" value="TAT_signal"/>
</dbReference>
<organism evidence="3 4">
    <name type="scientific">Roseibium salinum</name>
    <dbReference type="NCBI Taxonomy" id="1604349"/>
    <lineage>
        <taxon>Bacteria</taxon>
        <taxon>Pseudomonadati</taxon>
        <taxon>Pseudomonadota</taxon>
        <taxon>Alphaproteobacteria</taxon>
        <taxon>Hyphomicrobiales</taxon>
        <taxon>Stappiaceae</taxon>
        <taxon>Roseibium</taxon>
    </lineage>
</organism>
<proteinExistence type="predicted"/>
<feature type="chain" id="PRO_5046703826" description="Secreted protein" evidence="2">
    <location>
        <begin position="38"/>
        <end position="222"/>
    </location>
</feature>
<protein>
    <recommendedName>
        <fullName evidence="5">Secreted protein</fullName>
    </recommendedName>
</protein>
<dbReference type="PROSITE" id="PS51318">
    <property type="entry name" value="TAT"/>
    <property type="match status" value="1"/>
</dbReference>
<keyword evidence="1" id="KW-0175">Coiled coil</keyword>
<accession>A0ABT3QYC8</accession>
<keyword evidence="2" id="KW-0732">Signal</keyword>
<gene>
    <name evidence="3" type="ORF">ON753_06020</name>
</gene>
<evidence type="ECO:0008006" key="5">
    <source>
        <dbReference type="Google" id="ProtNLM"/>
    </source>
</evidence>
<comment type="caution">
    <text evidence="3">The sequence shown here is derived from an EMBL/GenBank/DDBJ whole genome shotgun (WGS) entry which is preliminary data.</text>
</comment>
<evidence type="ECO:0000256" key="1">
    <source>
        <dbReference type="SAM" id="Coils"/>
    </source>
</evidence>
<evidence type="ECO:0000256" key="2">
    <source>
        <dbReference type="SAM" id="SignalP"/>
    </source>
</evidence>
<reference evidence="3 4" key="1">
    <citation type="journal article" date="2016" name="Int. J. Syst. Evol. Microbiol.">
        <title>Labrenzia salina sp. nov., isolated from the rhizosphere of the halophyte Arthrocnemum macrostachyum.</title>
        <authorList>
            <person name="Camacho M."/>
            <person name="Redondo-Gomez S."/>
            <person name="Rodriguez-Llorente I."/>
            <person name="Rohde M."/>
            <person name="Sproer C."/>
            <person name="Schumann P."/>
            <person name="Klenk H.P."/>
            <person name="Montero-Calasanz M.D.C."/>
        </authorList>
    </citation>
    <scope>NUCLEOTIDE SEQUENCE [LARGE SCALE GENOMIC DNA]</scope>
    <source>
        <strain evidence="3 4">DSM 29163</strain>
    </source>
</reference>
<feature type="coiled-coil region" evidence="1">
    <location>
        <begin position="120"/>
        <end position="147"/>
    </location>
</feature>
<feature type="signal peptide" evidence="2">
    <location>
        <begin position="1"/>
        <end position="37"/>
    </location>
</feature>
<evidence type="ECO:0000313" key="3">
    <source>
        <dbReference type="EMBL" id="MCX2721962.1"/>
    </source>
</evidence>
<keyword evidence="4" id="KW-1185">Reference proteome</keyword>